<keyword evidence="3" id="KW-0804">Transcription</keyword>
<dbReference type="PANTHER" id="PTHR30204">
    <property type="entry name" value="REDOX-CYCLING DRUG-SENSING TRANSCRIPTIONAL ACTIVATOR SOXR"/>
    <property type="match status" value="1"/>
</dbReference>
<dbReference type="SUPFAM" id="SSF46955">
    <property type="entry name" value="Putative DNA-binding domain"/>
    <property type="match status" value="1"/>
</dbReference>
<reference evidence="5 6" key="2">
    <citation type="submission" date="2018-03" db="EMBL/GenBank/DDBJ databases">
        <title>Draft genome of Pseudomonas putida strain KH-21-114.</title>
        <authorList>
            <person name="Yoshizawa S."/>
            <person name="Khan N.H."/>
            <person name="Nishimura M."/>
            <person name="Chiura H.X."/>
            <person name="Ogura Y."/>
            <person name="Hayashi T."/>
            <person name="Kogure K."/>
        </authorList>
    </citation>
    <scope>NUCLEOTIDE SEQUENCE [LARGE SCALE GENOMIC DNA]</scope>
    <source>
        <strain evidence="5 6">KH-21-114</strain>
    </source>
</reference>
<dbReference type="AlphaFoldDB" id="A0A2S3X9V1"/>
<proteinExistence type="predicted"/>
<dbReference type="GO" id="GO:0003700">
    <property type="term" value="F:DNA-binding transcription factor activity"/>
    <property type="evidence" value="ECO:0007669"/>
    <property type="project" value="InterPro"/>
</dbReference>
<feature type="domain" description="HTH merR-type" evidence="4">
    <location>
        <begin position="6"/>
        <end position="75"/>
    </location>
</feature>
<dbReference type="Pfam" id="PF02607">
    <property type="entry name" value="B12-binding_2"/>
    <property type="match status" value="1"/>
</dbReference>
<keyword evidence="2" id="KW-0238">DNA-binding</keyword>
<evidence type="ECO:0000313" key="6">
    <source>
        <dbReference type="Proteomes" id="UP000237230"/>
    </source>
</evidence>
<comment type="caution">
    <text evidence="5">The sequence shown here is derived from an EMBL/GenBank/DDBJ whole genome shotgun (WGS) entry which is preliminary data.</text>
</comment>
<evidence type="ECO:0000256" key="3">
    <source>
        <dbReference type="ARBA" id="ARBA00023163"/>
    </source>
</evidence>
<name>A0A2S3X9V1_PSEPU</name>
<dbReference type="InterPro" id="IPR003759">
    <property type="entry name" value="Cbl-bd_cap"/>
</dbReference>
<dbReference type="InterPro" id="IPR000551">
    <property type="entry name" value="MerR-type_HTH_dom"/>
</dbReference>
<evidence type="ECO:0000256" key="2">
    <source>
        <dbReference type="ARBA" id="ARBA00023125"/>
    </source>
</evidence>
<reference evidence="5 6" key="1">
    <citation type="submission" date="2016-08" db="EMBL/GenBank/DDBJ databases">
        <authorList>
            <person name="Seilhamer J.J."/>
        </authorList>
    </citation>
    <scope>NUCLEOTIDE SEQUENCE [LARGE SCALE GENOMIC DNA]</scope>
    <source>
        <strain evidence="5 6">KH-21-114</strain>
    </source>
</reference>
<evidence type="ECO:0000256" key="1">
    <source>
        <dbReference type="ARBA" id="ARBA00023015"/>
    </source>
</evidence>
<dbReference type="OrthoDB" id="9800334at2"/>
<gene>
    <name evidence="5" type="ORF">BGP84_03100</name>
</gene>
<dbReference type="InterPro" id="IPR047057">
    <property type="entry name" value="MerR_fam"/>
</dbReference>
<dbReference type="GO" id="GO:0003677">
    <property type="term" value="F:DNA binding"/>
    <property type="evidence" value="ECO:0007669"/>
    <property type="project" value="UniProtKB-KW"/>
</dbReference>
<organism evidence="5 6">
    <name type="scientific">Pseudomonas putida</name>
    <name type="common">Arthrobacter siderocapsulatus</name>
    <dbReference type="NCBI Taxonomy" id="303"/>
    <lineage>
        <taxon>Bacteria</taxon>
        <taxon>Pseudomonadati</taxon>
        <taxon>Pseudomonadota</taxon>
        <taxon>Gammaproteobacteria</taxon>
        <taxon>Pseudomonadales</taxon>
        <taxon>Pseudomonadaceae</taxon>
        <taxon>Pseudomonas</taxon>
    </lineage>
</organism>
<evidence type="ECO:0000259" key="4">
    <source>
        <dbReference type="PROSITE" id="PS50937"/>
    </source>
</evidence>
<dbReference type="InterPro" id="IPR009061">
    <property type="entry name" value="DNA-bd_dom_put_sf"/>
</dbReference>
<sequence length="299" mass="33653">MLSETLMPIGELARRTGVHPVTLRAWERRYGLLKPQRTAKGHRLYGQDQFERVLAILAWLERGASVGQVRELIEQPVERAPMGDWQPRQQQLLEAIAHLSQRSLDQQLNQVMALYPAVTLCEQLLLPLLESLAVRWRSHFNARLEQVFFHTWLRSKLGARVYHDNQSLQGPAVLLCEDSERPFDPSLWLCAWLLSSNGIPVEVFEQPMGGTQLQRAVITLQPRAVLMHLGPRIDASALLRTLQGIAGTKLLGGATLALHQAQLHAFDLPDLFLFDTPQAALRLLQGNVRRPGETSAPCN</sequence>
<evidence type="ECO:0000313" key="5">
    <source>
        <dbReference type="EMBL" id="POG12289.1"/>
    </source>
</evidence>
<dbReference type="RefSeq" id="WP_103445705.1">
    <property type="nucleotide sequence ID" value="NZ_MINH01000016.1"/>
</dbReference>
<dbReference type="PROSITE" id="PS00552">
    <property type="entry name" value="HTH_MERR_1"/>
    <property type="match status" value="1"/>
</dbReference>
<dbReference type="Pfam" id="PF13411">
    <property type="entry name" value="MerR_1"/>
    <property type="match status" value="1"/>
</dbReference>
<dbReference type="Gene3D" id="1.10.1660.10">
    <property type="match status" value="1"/>
</dbReference>
<keyword evidence="1" id="KW-0805">Transcription regulation</keyword>
<protein>
    <submittedName>
        <fullName evidence="5">Helix-turn-helix-type transcriptional regulator</fullName>
    </submittedName>
</protein>
<dbReference type="CDD" id="cd01104">
    <property type="entry name" value="HTH_MlrA-CarA"/>
    <property type="match status" value="1"/>
</dbReference>
<dbReference type="SMART" id="SM00422">
    <property type="entry name" value="HTH_MERR"/>
    <property type="match status" value="1"/>
</dbReference>
<dbReference type="PROSITE" id="PS50937">
    <property type="entry name" value="HTH_MERR_2"/>
    <property type="match status" value="1"/>
</dbReference>
<dbReference type="Proteomes" id="UP000237230">
    <property type="component" value="Unassembled WGS sequence"/>
</dbReference>
<dbReference type="PANTHER" id="PTHR30204:SF67">
    <property type="entry name" value="HTH-TYPE TRANSCRIPTIONAL REGULATOR MLRA-RELATED"/>
    <property type="match status" value="1"/>
</dbReference>
<accession>A0A2S3X9V1</accession>
<dbReference type="EMBL" id="MINH01000016">
    <property type="protein sequence ID" value="POG12289.1"/>
    <property type="molecule type" value="Genomic_DNA"/>
</dbReference>